<dbReference type="InterPro" id="IPR026607">
    <property type="entry name" value="DMRT"/>
</dbReference>
<dbReference type="PROSITE" id="PS40000">
    <property type="entry name" value="DM_1"/>
    <property type="match status" value="1"/>
</dbReference>
<feature type="region of interest" description="Disordered" evidence="9">
    <location>
        <begin position="145"/>
        <end position="188"/>
    </location>
</feature>
<keyword evidence="3 8" id="KW-0862">Zinc</keyword>
<evidence type="ECO:0000313" key="12">
    <source>
        <dbReference type="RefSeq" id="XP_060042467.1"/>
    </source>
</evidence>
<feature type="DNA-binding region" description="DM" evidence="8">
    <location>
        <begin position="80"/>
        <end position="127"/>
    </location>
</feature>
<feature type="domain" description="DM" evidence="10">
    <location>
        <begin position="80"/>
        <end position="127"/>
    </location>
</feature>
<dbReference type="InterPro" id="IPR036407">
    <property type="entry name" value="DM_DNA-bd_sf"/>
</dbReference>
<feature type="compositionally biased region" description="Basic and acidic residues" evidence="9">
    <location>
        <begin position="1"/>
        <end position="10"/>
    </location>
</feature>
<reference evidence="11" key="1">
    <citation type="submission" date="2025-05" db="UniProtKB">
        <authorList>
            <consortium name="RefSeq"/>
        </authorList>
    </citation>
    <scope>NUCLEOTIDE SEQUENCE [LARGE SCALE GENOMIC DNA]</scope>
</reference>
<sequence>MVKVEFKDGQDGELPQVQSPRTGELASHAHPPTPAPRSMEPSEKPAVHHCPSDSTTGGETTAPQGMELVPKRAVTRSPTCARCRNHGVTAHLKGHKRLCLFQACECHKCVLILERRRVMAAQVALRRQQEAQLKRHLAQGLIRKGAIPPKTPSRVKKGTTRPGGPPGKENRVTQTPHGAVPVTLTPPGKENSRAPLLLSHPTEALPLPWAPVLPGPWTPGHWLPPGLSVPPPVVCRLLCQETAVPLHPFPGFEPGTSLRLPTHGPLPTCPGSRPILTAPLSGESQGASVLPRTCSTLILQPCGPPDPLLLQPQVLDKTSGEGKLREGMEHLGVFNGTLRSFSVSFSPFTLQVPAASRLAWTSLSSERQLQREAAEALVGLKDSSQAPRLTPSISPNPAWISLLHPCGPPAAAGGRGFQPVGPSLRPSPAASVALHIGRLGSISLLT</sequence>
<evidence type="ECO:0000259" key="10">
    <source>
        <dbReference type="PROSITE" id="PS50809"/>
    </source>
</evidence>
<dbReference type="GeneID" id="103122320"/>
<keyword evidence="4" id="KW-0805">Transcription regulation</keyword>
<evidence type="ECO:0000313" key="11">
    <source>
        <dbReference type="Proteomes" id="UP001652624"/>
    </source>
</evidence>
<evidence type="ECO:0000256" key="2">
    <source>
        <dbReference type="ARBA" id="ARBA00022723"/>
    </source>
</evidence>
<keyword evidence="11" id="KW-1185">Reference proteome</keyword>
<gene>
    <name evidence="12" type="primary">DMRTC2</name>
</gene>
<dbReference type="RefSeq" id="XP_060042467.1">
    <property type="nucleotide sequence ID" value="XM_060186484.1"/>
</dbReference>
<dbReference type="SUPFAM" id="SSF82927">
    <property type="entry name" value="Cysteine-rich DNA binding domain, (DM domain)"/>
    <property type="match status" value="1"/>
</dbReference>
<dbReference type="PROSITE" id="PS50809">
    <property type="entry name" value="DM_2"/>
    <property type="match status" value="1"/>
</dbReference>
<keyword evidence="7 8" id="KW-0539">Nucleus</keyword>
<comment type="similarity">
    <text evidence="1">Belongs to the DMRT family.</text>
</comment>
<feature type="region of interest" description="Disordered" evidence="9">
    <location>
        <begin position="1"/>
        <end position="67"/>
    </location>
</feature>
<dbReference type="Gene3D" id="4.10.1040.10">
    <property type="entry name" value="DM DNA-binding domain"/>
    <property type="match status" value="1"/>
</dbReference>
<evidence type="ECO:0000256" key="7">
    <source>
        <dbReference type="ARBA" id="ARBA00023242"/>
    </source>
</evidence>
<dbReference type="InterPro" id="IPR001275">
    <property type="entry name" value="DM_DNA-bd"/>
</dbReference>
<reference evidence="12" key="2">
    <citation type="submission" date="2025-08" db="UniProtKB">
        <authorList>
            <consortium name="RefSeq"/>
        </authorList>
    </citation>
    <scope>IDENTIFICATION</scope>
</reference>
<dbReference type="Pfam" id="PF00751">
    <property type="entry name" value="DM"/>
    <property type="match status" value="1"/>
</dbReference>
<evidence type="ECO:0000256" key="3">
    <source>
        <dbReference type="ARBA" id="ARBA00022833"/>
    </source>
</evidence>
<dbReference type="Proteomes" id="UP001652624">
    <property type="component" value="Chromosome 2"/>
</dbReference>
<comment type="subcellular location">
    <subcellularLocation>
        <location evidence="8">Nucleus</location>
    </subcellularLocation>
</comment>
<evidence type="ECO:0000256" key="4">
    <source>
        <dbReference type="ARBA" id="ARBA00023015"/>
    </source>
</evidence>
<protein>
    <submittedName>
        <fullName evidence="12">Doublesex- and mab-3-related transcription factor C2 isoform X1</fullName>
    </submittedName>
</protein>
<evidence type="ECO:0000256" key="8">
    <source>
        <dbReference type="PROSITE-ProRule" id="PRU00070"/>
    </source>
</evidence>
<evidence type="ECO:0000256" key="6">
    <source>
        <dbReference type="ARBA" id="ARBA00023163"/>
    </source>
</evidence>
<proteinExistence type="inferred from homology"/>
<evidence type="ECO:0000256" key="1">
    <source>
        <dbReference type="ARBA" id="ARBA00006834"/>
    </source>
</evidence>
<feature type="compositionally biased region" description="Polar residues" evidence="9">
    <location>
        <begin position="52"/>
        <end position="63"/>
    </location>
</feature>
<organism evidence="11 12">
    <name type="scientific">Erinaceus europaeus</name>
    <name type="common">Western European hedgehog</name>
    <dbReference type="NCBI Taxonomy" id="9365"/>
    <lineage>
        <taxon>Eukaryota</taxon>
        <taxon>Metazoa</taxon>
        <taxon>Chordata</taxon>
        <taxon>Craniata</taxon>
        <taxon>Vertebrata</taxon>
        <taxon>Euteleostomi</taxon>
        <taxon>Mammalia</taxon>
        <taxon>Eutheria</taxon>
        <taxon>Laurasiatheria</taxon>
        <taxon>Eulipotyphla</taxon>
        <taxon>Erinaceidae</taxon>
        <taxon>Erinaceinae</taxon>
        <taxon>Erinaceus</taxon>
    </lineage>
</organism>
<keyword evidence="2 8" id="KW-0479">Metal-binding</keyword>
<dbReference type="InterPro" id="IPR031577">
    <property type="entry name" value="DMRT-C1/C2_C"/>
</dbReference>
<dbReference type="PANTHER" id="PTHR12322:SF124">
    <property type="entry name" value="DOUBLESEX- AND MAB-3-RELATED TRANSCRIPTION FACTOR C2"/>
    <property type="match status" value="1"/>
</dbReference>
<evidence type="ECO:0000256" key="9">
    <source>
        <dbReference type="SAM" id="MobiDB-lite"/>
    </source>
</evidence>
<evidence type="ECO:0000256" key="5">
    <source>
        <dbReference type="ARBA" id="ARBA00023125"/>
    </source>
</evidence>
<dbReference type="SMART" id="SM00301">
    <property type="entry name" value="DM"/>
    <property type="match status" value="1"/>
</dbReference>
<accession>A0ABM3X0W7</accession>
<name>A0ABM3X0W7_ERIEU</name>
<dbReference type="PANTHER" id="PTHR12322">
    <property type="entry name" value="DOUBLESEX AND MAB-3 RELATED TRANSCRIPTION FACTOR DMRT"/>
    <property type="match status" value="1"/>
</dbReference>
<keyword evidence="5 8" id="KW-0238">DNA-binding</keyword>
<dbReference type="Pfam" id="PF15791">
    <property type="entry name" value="DMRT-like"/>
    <property type="match status" value="2"/>
</dbReference>
<keyword evidence="6" id="KW-0804">Transcription</keyword>